<feature type="chain" id="PRO_5003997572" description="Secreted protein" evidence="1">
    <location>
        <begin position="20"/>
        <end position="68"/>
    </location>
</feature>
<gene>
    <name evidence="2" type="ORF">AG1IA_05603</name>
</gene>
<organism evidence="2 3">
    <name type="scientific">Thanatephorus cucumeris (strain AG1-IA)</name>
    <name type="common">Rice sheath blight fungus</name>
    <name type="synonym">Rhizoctonia solani</name>
    <dbReference type="NCBI Taxonomy" id="983506"/>
    <lineage>
        <taxon>Eukaryota</taxon>
        <taxon>Fungi</taxon>
        <taxon>Dikarya</taxon>
        <taxon>Basidiomycota</taxon>
        <taxon>Agaricomycotina</taxon>
        <taxon>Agaricomycetes</taxon>
        <taxon>Cantharellales</taxon>
        <taxon>Ceratobasidiaceae</taxon>
        <taxon>Rhizoctonia</taxon>
        <taxon>Rhizoctonia solani AG-1</taxon>
    </lineage>
</organism>
<sequence>MRALAYLLSLLQLSDNTHLNRTTTPQSLYTCTNNNTATTSHPRRSSIVSPSTWSLHACRVPGSLIRTW</sequence>
<evidence type="ECO:0000256" key="1">
    <source>
        <dbReference type="SAM" id="SignalP"/>
    </source>
</evidence>
<comment type="caution">
    <text evidence="2">The sequence shown here is derived from an EMBL/GenBank/DDBJ whole genome shotgun (WGS) entry which is preliminary data.</text>
</comment>
<evidence type="ECO:0008006" key="4">
    <source>
        <dbReference type="Google" id="ProtNLM"/>
    </source>
</evidence>
<reference evidence="2 3" key="1">
    <citation type="journal article" date="2013" name="Nat. Commun.">
        <title>The evolution and pathogenic mechanisms of the rice sheath blight pathogen.</title>
        <authorList>
            <person name="Zheng A."/>
            <person name="Lin R."/>
            <person name="Xu L."/>
            <person name="Qin P."/>
            <person name="Tang C."/>
            <person name="Ai P."/>
            <person name="Zhang D."/>
            <person name="Liu Y."/>
            <person name="Sun Z."/>
            <person name="Feng H."/>
            <person name="Wang Y."/>
            <person name="Chen Y."/>
            <person name="Liang X."/>
            <person name="Fu R."/>
            <person name="Li Q."/>
            <person name="Zhang J."/>
            <person name="Yu X."/>
            <person name="Xie Z."/>
            <person name="Ding L."/>
            <person name="Guan P."/>
            <person name="Tang J."/>
            <person name="Liang Y."/>
            <person name="Wang S."/>
            <person name="Deng Q."/>
            <person name="Li S."/>
            <person name="Zhu J."/>
            <person name="Wang L."/>
            <person name="Liu H."/>
            <person name="Li P."/>
        </authorList>
    </citation>
    <scope>NUCLEOTIDE SEQUENCE [LARGE SCALE GENOMIC DNA]</scope>
    <source>
        <strain evidence="3">AG-1 IA</strain>
    </source>
</reference>
<dbReference type="HOGENOM" id="CLU_2795693_0_0_1"/>
<dbReference type="Proteomes" id="UP000011668">
    <property type="component" value="Unassembled WGS sequence"/>
</dbReference>
<accession>L8WUB2</accession>
<feature type="signal peptide" evidence="1">
    <location>
        <begin position="1"/>
        <end position="19"/>
    </location>
</feature>
<dbReference type="AlphaFoldDB" id="L8WUB2"/>
<name>L8WUB2_THACA</name>
<keyword evidence="3" id="KW-1185">Reference proteome</keyword>
<keyword evidence="1" id="KW-0732">Signal</keyword>
<dbReference type="EMBL" id="AFRT01001441">
    <property type="protein sequence ID" value="ELU40367.1"/>
    <property type="molecule type" value="Genomic_DNA"/>
</dbReference>
<evidence type="ECO:0000313" key="3">
    <source>
        <dbReference type="Proteomes" id="UP000011668"/>
    </source>
</evidence>
<proteinExistence type="predicted"/>
<protein>
    <recommendedName>
        <fullName evidence="4">Secreted protein</fullName>
    </recommendedName>
</protein>
<evidence type="ECO:0000313" key="2">
    <source>
        <dbReference type="EMBL" id="ELU40367.1"/>
    </source>
</evidence>